<evidence type="ECO:0000256" key="10">
    <source>
        <dbReference type="ARBA" id="ARBA00022989"/>
    </source>
</evidence>
<keyword evidence="10 13" id="KW-1133">Transmembrane helix</keyword>
<dbReference type="Proteomes" id="UP000245202">
    <property type="component" value="Unassembled WGS sequence"/>
</dbReference>
<proteinExistence type="inferred from homology"/>
<evidence type="ECO:0000313" key="15">
    <source>
        <dbReference type="EMBL" id="GBG07523.1"/>
    </source>
</evidence>
<dbReference type="Pfam" id="PF00892">
    <property type="entry name" value="EamA"/>
    <property type="match status" value="1"/>
</dbReference>
<reference evidence="15 16" key="1">
    <citation type="submission" date="2017-08" db="EMBL/GenBank/DDBJ databases">
        <title>Substantial Increase in Enzyme Production by Combined Drug-Resistance Mutations in Paenibacillus agaridevorans.</title>
        <authorList>
            <person name="Tanaka Y."/>
            <person name="Funane K."/>
            <person name="Hosaka T."/>
            <person name="Shiwa Y."/>
            <person name="Fujita N."/>
            <person name="Miyazaki T."/>
            <person name="Yoshikawa H."/>
            <person name="Murakami K."/>
            <person name="Kasahara K."/>
            <person name="Inaoka T."/>
            <person name="Hiraga Y."/>
            <person name="Ochi K."/>
        </authorList>
    </citation>
    <scope>NUCLEOTIDE SEQUENCE [LARGE SCALE GENOMIC DNA]</scope>
    <source>
        <strain evidence="15 16">T-3040</strain>
    </source>
</reference>
<keyword evidence="16" id="KW-1185">Reference proteome</keyword>
<evidence type="ECO:0000313" key="16">
    <source>
        <dbReference type="Proteomes" id="UP000245202"/>
    </source>
</evidence>
<keyword evidence="4" id="KW-1003">Cell membrane</keyword>
<dbReference type="EMBL" id="BDQX01000098">
    <property type="protein sequence ID" value="GBG07523.1"/>
    <property type="molecule type" value="Genomic_DNA"/>
</dbReference>
<organism evidence="15 16">
    <name type="scientific">Paenibacillus agaridevorans</name>
    <dbReference type="NCBI Taxonomy" id="171404"/>
    <lineage>
        <taxon>Bacteria</taxon>
        <taxon>Bacillati</taxon>
        <taxon>Bacillota</taxon>
        <taxon>Bacilli</taxon>
        <taxon>Bacillales</taxon>
        <taxon>Paenibacillaceae</taxon>
        <taxon>Paenibacillus</taxon>
    </lineage>
</organism>
<dbReference type="InterPro" id="IPR037185">
    <property type="entry name" value="EmrE-like"/>
</dbReference>
<gene>
    <name evidence="15" type="ORF">PAT3040_02076</name>
</gene>
<feature type="transmembrane region" description="Helical" evidence="13">
    <location>
        <begin position="173"/>
        <end position="191"/>
    </location>
</feature>
<evidence type="ECO:0000256" key="5">
    <source>
        <dbReference type="ARBA" id="ARBA00022516"/>
    </source>
</evidence>
<evidence type="ECO:0000256" key="3">
    <source>
        <dbReference type="ARBA" id="ARBA00022448"/>
    </source>
</evidence>
<keyword evidence="12 13" id="KW-0472">Membrane</keyword>
<dbReference type="RefSeq" id="WP_108992561.1">
    <property type="nucleotide sequence ID" value="NZ_BDQX01000098.1"/>
</dbReference>
<evidence type="ECO:0000256" key="1">
    <source>
        <dbReference type="ARBA" id="ARBA00004651"/>
    </source>
</evidence>
<keyword evidence="3" id="KW-0813">Transport</keyword>
<dbReference type="AlphaFoldDB" id="A0A2R5EUR1"/>
<feature type="transmembrane region" description="Helical" evidence="13">
    <location>
        <begin position="30"/>
        <end position="49"/>
    </location>
</feature>
<dbReference type="GO" id="GO:0022857">
    <property type="term" value="F:transmembrane transporter activity"/>
    <property type="evidence" value="ECO:0007669"/>
    <property type="project" value="InterPro"/>
</dbReference>
<dbReference type="GO" id="GO:0005886">
    <property type="term" value="C:plasma membrane"/>
    <property type="evidence" value="ECO:0007669"/>
    <property type="project" value="UniProtKB-SubCell"/>
</dbReference>
<keyword evidence="8 13" id="KW-0812">Transmembrane</keyword>
<feature type="transmembrane region" description="Helical" evidence="13">
    <location>
        <begin position="117"/>
        <end position="136"/>
    </location>
</feature>
<dbReference type="GO" id="GO:0009103">
    <property type="term" value="P:lipopolysaccharide biosynthetic process"/>
    <property type="evidence" value="ECO:0007669"/>
    <property type="project" value="UniProtKB-KW"/>
</dbReference>
<keyword evidence="11" id="KW-0443">Lipid metabolism</keyword>
<evidence type="ECO:0000256" key="8">
    <source>
        <dbReference type="ARBA" id="ARBA00022692"/>
    </source>
</evidence>
<feature type="domain" description="EamA" evidence="14">
    <location>
        <begin position="150"/>
        <end position="280"/>
    </location>
</feature>
<comment type="subcellular location">
    <subcellularLocation>
        <location evidence="1">Cell membrane</location>
        <topology evidence="1">Multi-pass membrane protein</topology>
    </subcellularLocation>
</comment>
<evidence type="ECO:0000256" key="7">
    <source>
        <dbReference type="ARBA" id="ARBA00022556"/>
    </source>
</evidence>
<protein>
    <recommendedName>
        <fullName evidence="14">EamA domain-containing protein</fullName>
    </recommendedName>
</protein>
<dbReference type="InterPro" id="IPR000620">
    <property type="entry name" value="EamA_dom"/>
</dbReference>
<feature type="transmembrane region" description="Helical" evidence="13">
    <location>
        <begin position="6"/>
        <end position="23"/>
    </location>
</feature>
<dbReference type="Gene3D" id="1.10.3730.20">
    <property type="match status" value="2"/>
</dbReference>
<keyword evidence="6" id="KW-0997">Cell inner membrane</keyword>
<dbReference type="PANTHER" id="PTHR30561">
    <property type="entry name" value="SMR FAMILY PROTON-DEPENDENT DRUG EFFLUX TRANSPORTER SUGE"/>
    <property type="match status" value="1"/>
</dbReference>
<evidence type="ECO:0000256" key="11">
    <source>
        <dbReference type="ARBA" id="ARBA00023098"/>
    </source>
</evidence>
<sequence length="284" mass="30963">MFWIAMSLVIISGTMNAIWNFFAKRSESKQAYLALIVMTANVILIPILLMELLSERYRLQVYLLLLLSMAAQAAYAFMLSQVYKLGDLSQVYPIQRGTGVLLIPLISVIFMGERLSIGGWAGVAIILLGILGLSEWNKRSNPGQAVQLMPVLIALGVGLCTTSYVLIDKMTLQYVTPLTLIAASNIGFMLGNVRTMVNGKTLLSEWRKNKGMILLGSVLMPGSYFLFLLAMNLAPVSHIAPVREIGTVVATLLGIWILKEKNGIRRLMTATAITAGIIVVGISG</sequence>
<dbReference type="InterPro" id="IPR000390">
    <property type="entry name" value="Small_drug/metabolite_transptr"/>
</dbReference>
<feature type="transmembrane region" description="Helical" evidence="13">
    <location>
        <begin position="240"/>
        <end position="258"/>
    </location>
</feature>
<keyword evidence="7" id="KW-0441">Lipid A biosynthesis</keyword>
<evidence type="ECO:0000256" key="9">
    <source>
        <dbReference type="ARBA" id="ARBA00022985"/>
    </source>
</evidence>
<feature type="transmembrane region" description="Helical" evidence="13">
    <location>
        <begin position="61"/>
        <end position="79"/>
    </location>
</feature>
<evidence type="ECO:0000256" key="13">
    <source>
        <dbReference type="SAM" id="Phobius"/>
    </source>
</evidence>
<accession>A0A2R5EUR1</accession>
<feature type="transmembrane region" description="Helical" evidence="13">
    <location>
        <begin position="148"/>
        <end position="167"/>
    </location>
</feature>
<evidence type="ECO:0000256" key="2">
    <source>
        <dbReference type="ARBA" id="ARBA00007362"/>
    </source>
</evidence>
<evidence type="ECO:0000256" key="12">
    <source>
        <dbReference type="ARBA" id="ARBA00023136"/>
    </source>
</evidence>
<evidence type="ECO:0000256" key="6">
    <source>
        <dbReference type="ARBA" id="ARBA00022519"/>
    </source>
</evidence>
<keyword evidence="9" id="KW-0448">Lipopolysaccharide biosynthesis</keyword>
<dbReference type="PANTHER" id="PTHR30561:SF1">
    <property type="entry name" value="MULTIDRUG TRANSPORTER EMRE"/>
    <property type="match status" value="1"/>
</dbReference>
<dbReference type="SUPFAM" id="SSF103481">
    <property type="entry name" value="Multidrug resistance efflux transporter EmrE"/>
    <property type="match status" value="2"/>
</dbReference>
<evidence type="ECO:0000259" key="14">
    <source>
        <dbReference type="Pfam" id="PF00892"/>
    </source>
</evidence>
<keyword evidence="5" id="KW-0444">Lipid biosynthesis</keyword>
<evidence type="ECO:0000256" key="4">
    <source>
        <dbReference type="ARBA" id="ARBA00022475"/>
    </source>
</evidence>
<name>A0A2R5EUR1_9BACL</name>
<feature type="transmembrane region" description="Helical" evidence="13">
    <location>
        <begin position="212"/>
        <end position="234"/>
    </location>
</feature>
<comment type="caution">
    <text evidence="15">The sequence shown here is derived from an EMBL/GenBank/DDBJ whole genome shotgun (WGS) entry which is preliminary data.</text>
</comment>
<comment type="similarity">
    <text evidence="2">Belongs to the EamA transporter family.</text>
</comment>